<dbReference type="Proteomes" id="UP001302126">
    <property type="component" value="Unassembled WGS sequence"/>
</dbReference>
<dbReference type="PANTHER" id="PTHR28620:SF1">
    <property type="entry name" value="CENP-V_GFA DOMAIN-CONTAINING PROTEIN"/>
    <property type="match status" value="1"/>
</dbReference>
<dbReference type="InterPro" id="IPR052355">
    <property type="entry name" value="CENP-V-like"/>
</dbReference>
<reference evidence="5" key="1">
    <citation type="journal article" date="2023" name="Mol. Phylogenet. Evol.">
        <title>Genome-scale phylogeny and comparative genomics of the fungal order Sordariales.</title>
        <authorList>
            <person name="Hensen N."/>
            <person name="Bonometti L."/>
            <person name="Westerberg I."/>
            <person name="Brannstrom I.O."/>
            <person name="Guillou S."/>
            <person name="Cros-Aarteil S."/>
            <person name="Calhoun S."/>
            <person name="Haridas S."/>
            <person name="Kuo A."/>
            <person name="Mondo S."/>
            <person name="Pangilinan J."/>
            <person name="Riley R."/>
            <person name="LaButti K."/>
            <person name="Andreopoulos B."/>
            <person name="Lipzen A."/>
            <person name="Chen C."/>
            <person name="Yan M."/>
            <person name="Daum C."/>
            <person name="Ng V."/>
            <person name="Clum A."/>
            <person name="Steindorff A."/>
            <person name="Ohm R.A."/>
            <person name="Martin F."/>
            <person name="Silar P."/>
            <person name="Natvig D.O."/>
            <person name="Lalanne C."/>
            <person name="Gautier V."/>
            <person name="Ament-Velasquez S.L."/>
            <person name="Kruys A."/>
            <person name="Hutchinson M.I."/>
            <person name="Powell A.J."/>
            <person name="Barry K."/>
            <person name="Miller A.N."/>
            <person name="Grigoriev I.V."/>
            <person name="Debuchy R."/>
            <person name="Gladieux P."/>
            <person name="Hiltunen Thoren M."/>
            <person name="Johannesson H."/>
        </authorList>
    </citation>
    <scope>NUCLEOTIDE SEQUENCE</scope>
    <source>
        <strain evidence="5">PSN309</strain>
    </source>
</reference>
<keyword evidence="6" id="KW-1185">Reference proteome</keyword>
<keyword evidence="3" id="KW-0862">Zinc</keyword>
<feature type="domain" description="CENP-V/GFA" evidence="4">
    <location>
        <begin position="11"/>
        <end position="119"/>
    </location>
</feature>
<feature type="domain" description="CENP-V/GFA" evidence="4">
    <location>
        <begin position="150"/>
        <end position="265"/>
    </location>
</feature>
<dbReference type="GO" id="GO:0046872">
    <property type="term" value="F:metal ion binding"/>
    <property type="evidence" value="ECO:0007669"/>
    <property type="project" value="UniProtKB-KW"/>
</dbReference>
<dbReference type="SUPFAM" id="SSF51316">
    <property type="entry name" value="Mss4-like"/>
    <property type="match status" value="2"/>
</dbReference>
<dbReference type="GO" id="GO:0016846">
    <property type="term" value="F:carbon-sulfur lyase activity"/>
    <property type="evidence" value="ECO:0007669"/>
    <property type="project" value="InterPro"/>
</dbReference>
<dbReference type="Gene3D" id="2.170.150.70">
    <property type="match status" value="2"/>
</dbReference>
<evidence type="ECO:0000256" key="3">
    <source>
        <dbReference type="ARBA" id="ARBA00022833"/>
    </source>
</evidence>
<reference evidence="5" key="2">
    <citation type="submission" date="2023-05" db="EMBL/GenBank/DDBJ databases">
        <authorList>
            <consortium name="Lawrence Berkeley National Laboratory"/>
            <person name="Steindorff A."/>
            <person name="Hensen N."/>
            <person name="Bonometti L."/>
            <person name="Westerberg I."/>
            <person name="Brannstrom I.O."/>
            <person name="Guillou S."/>
            <person name="Cros-Aarteil S."/>
            <person name="Calhoun S."/>
            <person name="Haridas S."/>
            <person name="Kuo A."/>
            <person name="Mondo S."/>
            <person name="Pangilinan J."/>
            <person name="Riley R."/>
            <person name="Labutti K."/>
            <person name="Andreopoulos B."/>
            <person name="Lipzen A."/>
            <person name="Chen C."/>
            <person name="Yanf M."/>
            <person name="Daum C."/>
            <person name="Ng V."/>
            <person name="Clum A."/>
            <person name="Ohm R."/>
            <person name="Martin F."/>
            <person name="Silar P."/>
            <person name="Natvig D."/>
            <person name="Lalanne C."/>
            <person name="Gautier V."/>
            <person name="Ament-Velasquez S.L."/>
            <person name="Kruys A."/>
            <person name="Hutchinson M.I."/>
            <person name="Powell A.J."/>
            <person name="Barry K."/>
            <person name="Miller A.N."/>
            <person name="Grigoriev I.V."/>
            <person name="Debuchy R."/>
            <person name="Gladieux P."/>
            <person name="Thoren M.H."/>
            <person name="Johannesson H."/>
        </authorList>
    </citation>
    <scope>NUCLEOTIDE SEQUENCE</scope>
    <source>
        <strain evidence="5">PSN309</strain>
    </source>
</reference>
<dbReference type="AlphaFoldDB" id="A0AAN6X4J2"/>
<dbReference type="EMBL" id="MU864356">
    <property type="protein sequence ID" value="KAK4191957.1"/>
    <property type="molecule type" value="Genomic_DNA"/>
</dbReference>
<protein>
    <submittedName>
        <fullName evidence="5">Mss4-like protein</fullName>
    </submittedName>
</protein>
<evidence type="ECO:0000313" key="5">
    <source>
        <dbReference type="EMBL" id="KAK4191957.1"/>
    </source>
</evidence>
<organism evidence="5 6">
    <name type="scientific">Podospora australis</name>
    <dbReference type="NCBI Taxonomy" id="1536484"/>
    <lineage>
        <taxon>Eukaryota</taxon>
        <taxon>Fungi</taxon>
        <taxon>Dikarya</taxon>
        <taxon>Ascomycota</taxon>
        <taxon>Pezizomycotina</taxon>
        <taxon>Sordariomycetes</taxon>
        <taxon>Sordariomycetidae</taxon>
        <taxon>Sordariales</taxon>
        <taxon>Podosporaceae</taxon>
        <taxon>Podospora</taxon>
    </lineage>
</organism>
<gene>
    <name evidence="5" type="ORF">QBC35DRAFT_258668</name>
</gene>
<dbReference type="InterPro" id="IPR011057">
    <property type="entry name" value="Mss4-like_sf"/>
</dbReference>
<dbReference type="PROSITE" id="PS51891">
    <property type="entry name" value="CENP_V_GFA"/>
    <property type="match status" value="2"/>
</dbReference>
<dbReference type="InterPro" id="IPR006913">
    <property type="entry name" value="CENP-V/GFA"/>
</dbReference>
<keyword evidence="2" id="KW-0479">Metal-binding</keyword>
<evidence type="ECO:0000259" key="4">
    <source>
        <dbReference type="PROSITE" id="PS51891"/>
    </source>
</evidence>
<dbReference type="PANTHER" id="PTHR28620">
    <property type="entry name" value="CENTROMERE PROTEIN V"/>
    <property type="match status" value="1"/>
</dbReference>
<dbReference type="Pfam" id="PF04828">
    <property type="entry name" value="GFA"/>
    <property type="match status" value="2"/>
</dbReference>
<evidence type="ECO:0000256" key="1">
    <source>
        <dbReference type="ARBA" id="ARBA00005495"/>
    </source>
</evidence>
<evidence type="ECO:0000256" key="2">
    <source>
        <dbReference type="ARBA" id="ARBA00022723"/>
    </source>
</evidence>
<comment type="caution">
    <text evidence="5">The sequence shown here is derived from an EMBL/GenBank/DDBJ whole genome shotgun (WGS) entry which is preliminary data.</text>
</comment>
<sequence length="299" mass="33379">MAETEAKITKYRGNCHCGGFVFEIEMPEVKQIVLCNCSICIKKSYVSLMPGVELNIIKDEGLHTEYSFGNKNLTHRFCSKCGTATYGTAAAYPPPMNLGVNARCIQNLDVWKLNTKFYDGATGDPKYTPPAYTGPEPTPAGIPENEGKIYHGSCHCGAVTVAVKTKHPIDSEAYTEPVMECNCSACMRGGETRIYPLKDALIVQGKENITGYVFGHKVWRDNFCKICGVHIYKDLNEEQTEEDIANLPEDIQKFRNNFINHRPFNLRVLNDLDVDSPGVKGKVRQVDGWTRQSPPYVNP</sequence>
<name>A0AAN6X4J2_9PEZI</name>
<accession>A0AAN6X4J2</accession>
<comment type="similarity">
    <text evidence="1">Belongs to the Gfa family.</text>
</comment>
<proteinExistence type="inferred from homology"/>
<evidence type="ECO:0000313" key="6">
    <source>
        <dbReference type="Proteomes" id="UP001302126"/>
    </source>
</evidence>